<keyword evidence="4" id="KW-1185">Reference proteome</keyword>
<feature type="domain" description="NACHT-NTPase and P-loop NTPases N-terminal" evidence="2">
    <location>
        <begin position="11"/>
        <end position="123"/>
    </location>
</feature>
<dbReference type="InterPro" id="IPR031352">
    <property type="entry name" value="SesA"/>
</dbReference>
<protein>
    <submittedName>
        <fullName evidence="3">SesA protein</fullName>
    </submittedName>
</protein>
<accession>A0A9P8VWK2</accession>
<sequence length="204" mass="22397">MGNAIVDSIPGAITALKKVEENYETMKDDTDLPLAFHAAGQRPGLVRQTLEIVKDELKSVHLAGNDDAMRSLEECSTKVELLQDMFERIALEPQTSRRARYFAVVRQHGREAAVEVLMVRIMETTLIVAEDSAVKKVTEAQAKELHNAIAKLSQVEPSMPNEGGNQFSHYGSGPQLNNTGLGTQYNNTGSGSQYHADAMHFGSR</sequence>
<evidence type="ECO:0000259" key="1">
    <source>
        <dbReference type="Pfam" id="PF17106"/>
    </source>
</evidence>
<dbReference type="AlphaFoldDB" id="A0A9P8VWK2"/>
<comment type="caution">
    <text evidence="3">The sequence shown here is derived from an EMBL/GenBank/DDBJ whole genome shotgun (WGS) entry which is preliminary data.</text>
</comment>
<reference evidence="3 4" key="1">
    <citation type="journal article" date="2021" name="Nat. Commun.">
        <title>Genetic determinants of endophytism in the Arabidopsis root mycobiome.</title>
        <authorList>
            <person name="Mesny F."/>
            <person name="Miyauchi S."/>
            <person name="Thiergart T."/>
            <person name="Pickel B."/>
            <person name="Atanasova L."/>
            <person name="Karlsson M."/>
            <person name="Huettel B."/>
            <person name="Barry K.W."/>
            <person name="Haridas S."/>
            <person name="Chen C."/>
            <person name="Bauer D."/>
            <person name="Andreopoulos W."/>
            <person name="Pangilinan J."/>
            <person name="LaButti K."/>
            <person name="Riley R."/>
            <person name="Lipzen A."/>
            <person name="Clum A."/>
            <person name="Drula E."/>
            <person name="Henrissat B."/>
            <person name="Kohler A."/>
            <person name="Grigoriev I.V."/>
            <person name="Martin F.M."/>
            <person name="Hacquard S."/>
        </authorList>
    </citation>
    <scope>NUCLEOTIDE SEQUENCE [LARGE SCALE GENOMIC DNA]</scope>
    <source>
        <strain evidence="3 4">MPI-CAGE-CH-0241</strain>
    </source>
</reference>
<gene>
    <name evidence="3" type="ORF">B0T10DRAFT_579855</name>
</gene>
<proteinExistence type="predicted"/>
<dbReference type="InterPro" id="IPR031353">
    <property type="entry name" value="NACHT_sigma"/>
</dbReference>
<evidence type="ECO:0000313" key="3">
    <source>
        <dbReference type="EMBL" id="KAH6883820.1"/>
    </source>
</evidence>
<evidence type="ECO:0000313" key="4">
    <source>
        <dbReference type="Proteomes" id="UP000777438"/>
    </source>
</evidence>
<dbReference type="Pfam" id="PF17107">
    <property type="entry name" value="SesA"/>
    <property type="match status" value="1"/>
</dbReference>
<dbReference type="Pfam" id="PF17106">
    <property type="entry name" value="NACHT_sigma"/>
    <property type="match status" value="1"/>
</dbReference>
<dbReference type="OrthoDB" id="674604at2759"/>
<evidence type="ECO:0000259" key="2">
    <source>
        <dbReference type="Pfam" id="PF17107"/>
    </source>
</evidence>
<dbReference type="EMBL" id="JAGPYM010000022">
    <property type="protein sequence ID" value="KAH6883820.1"/>
    <property type="molecule type" value="Genomic_DNA"/>
</dbReference>
<name>A0A9P8VWK2_9HYPO</name>
<dbReference type="Proteomes" id="UP000777438">
    <property type="component" value="Unassembled WGS sequence"/>
</dbReference>
<feature type="domain" description="NACHT-NTPase sigma" evidence="1">
    <location>
        <begin position="166"/>
        <end position="200"/>
    </location>
</feature>
<organism evidence="3 4">
    <name type="scientific">Thelonectria olida</name>
    <dbReference type="NCBI Taxonomy" id="1576542"/>
    <lineage>
        <taxon>Eukaryota</taxon>
        <taxon>Fungi</taxon>
        <taxon>Dikarya</taxon>
        <taxon>Ascomycota</taxon>
        <taxon>Pezizomycotina</taxon>
        <taxon>Sordariomycetes</taxon>
        <taxon>Hypocreomycetidae</taxon>
        <taxon>Hypocreales</taxon>
        <taxon>Nectriaceae</taxon>
        <taxon>Thelonectria</taxon>
    </lineage>
</organism>